<proteinExistence type="predicted"/>
<evidence type="ECO:0000259" key="1">
    <source>
        <dbReference type="Pfam" id="PF10105"/>
    </source>
</evidence>
<name>Q0AWI8_SYNWW</name>
<sequence>MRLRSRYRVGPELKFLGNLDMMHLMERSLRRAAIPYALSEGFNPHIKLSMGTVLPVGLWGENEYFDLELSQRMDIIDFRQKLSVALPSCLQLGECQEINDSAPSLMKIINAASYVFLLEPPFPSLDKWKEELLARPSLTVRSRGKKKGLDKELRTGIYRIEVEQSLNFGRVEIWVAVGEPVNVRYDELGELLLQTGFTQKSIAEVFRSGNYIREGSSYLSPLEVRLDKHTSPCGHSGVPPCGVTIKVGGMRVNK</sequence>
<gene>
    <name evidence="2" type="ordered locus">Swol_1615</name>
</gene>
<keyword evidence="3" id="KW-1185">Reference proteome</keyword>
<dbReference type="InterPro" id="IPR018768">
    <property type="entry name" value="DUF2344"/>
</dbReference>
<dbReference type="KEGG" id="swo:Swol_1615"/>
<reference evidence="3" key="1">
    <citation type="journal article" date="2010" name="Environ. Microbiol.">
        <title>The genome of Syntrophomonas wolfei: new insights into syntrophic metabolism and biohydrogen production.</title>
        <authorList>
            <person name="Sieber J.R."/>
            <person name="Sims D.R."/>
            <person name="Han C."/>
            <person name="Kim E."/>
            <person name="Lykidis A."/>
            <person name="Lapidus A.L."/>
            <person name="McDonnald E."/>
            <person name="Rohlin L."/>
            <person name="Culley D.E."/>
            <person name="Gunsalus R."/>
            <person name="McInerney M.J."/>
        </authorList>
    </citation>
    <scope>NUCLEOTIDE SEQUENCE [LARGE SCALE GENOMIC DNA]</scope>
    <source>
        <strain evidence="3">DSM 2245B / Goettingen</strain>
    </source>
</reference>
<dbReference type="eggNOG" id="COG5011">
    <property type="taxonomic scope" value="Bacteria"/>
</dbReference>
<dbReference type="Pfam" id="PF10105">
    <property type="entry name" value="DUF2344"/>
    <property type="match status" value="1"/>
</dbReference>
<dbReference type="HOGENOM" id="CLU_083579_0_1_9"/>
<dbReference type="NCBIfam" id="TIGR03936">
    <property type="entry name" value="sam_1_link_chp"/>
    <property type="match status" value="1"/>
</dbReference>
<evidence type="ECO:0000313" key="3">
    <source>
        <dbReference type="Proteomes" id="UP000001968"/>
    </source>
</evidence>
<dbReference type="Proteomes" id="UP000001968">
    <property type="component" value="Chromosome"/>
</dbReference>
<dbReference type="EMBL" id="CP000448">
    <property type="protein sequence ID" value="ABI68916.1"/>
    <property type="molecule type" value="Genomic_DNA"/>
</dbReference>
<feature type="domain" description="DUF2344" evidence="1">
    <location>
        <begin position="2"/>
        <end position="183"/>
    </location>
</feature>
<organism evidence="2 3">
    <name type="scientific">Syntrophomonas wolfei subsp. wolfei (strain DSM 2245B / Goettingen)</name>
    <dbReference type="NCBI Taxonomy" id="335541"/>
    <lineage>
        <taxon>Bacteria</taxon>
        <taxon>Bacillati</taxon>
        <taxon>Bacillota</taxon>
        <taxon>Clostridia</taxon>
        <taxon>Eubacteriales</taxon>
        <taxon>Syntrophomonadaceae</taxon>
        <taxon>Syntrophomonas</taxon>
    </lineage>
</organism>
<evidence type="ECO:0000313" key="2">
    <source>
        <dbReference type="EMBL" id="ABI68916.1"/>
    </source>
</evidence>
<dbReference type="AlphaFoldDB" id="Q0AWI8"/>
<accession>Q0AWI8</accession>
<dbReference type="STRING" id="335541.Swol_1615"/>
<protein>
    <recommendedName>
        <fullName evidence="1">DUF2344 domain-containing protein</fullName>
    </recommendedName>
</protein>